<comment type="caution">
    <text evidence="4">The sequence shown here is derived from an EMBL/GenBank/DDBJ whole genome shotgun (WGS) entry which is preliminary data.</text>
</comment>
<name>A0A0D2JXD0_9BACT</name>
<dbReference type="Pfam" id="PF17482">
    <property type="entry name" value="Phage_sheath_1C"/>
    <property type="match status" value="1"/>
</dbReference>
<feature type="domain" description="Tail sheath protein subtilisin-like" evidence="2">
    <location>
        <begin position="211"/>
        <end position="368"/>
    </location>
</feature>
<evidence type="ECO:0000259" key="3">
    <source>
        <dbReference type="Pfam" id="PF17482"/>
    </source>
</evidence>
<protein>
    <submittedName>
        <fullName evidence="4">Tail protein</fullName>
    </submittedName>
</protein>
<dbReference type="Pfam" id="PF04984">
    <property type="entry name" value="Phage_sheath_1"/>
    <property type="match status" value="1"/>
</dbReference>
<evidence type="ECO:0000313" key="4">
    <source>
        <dbReference type="EMBL" id="KIX14250.1"/>
    </source>
</evidence>
<sequence length="491" mass="53620">MAISFNQIPVDLRTPGQYVEFDNSRALHGLLGIHQRLLVIGQRTASAEVEAGRLVMAVTPEKIKKMFGQGSMLTSMLLAAKEANPYTETWAVALDDDDAAVAAKGSVTLSGDPAQSGTLNLYLGGERIRILVQDTETPEEAAANLAAEINLHTELPVTALVDDTDTNKVNITARHKGEAGNHIDIRINYFMGDSLPEGLGVTISPMKDGTANPSIATALAALAEEQFNYIAMPYTDNSNLNLLASELEGRWGPMRQIEGLAFTAAKGTTAELSTLGDARNDKLISMLGTGKSPTQPEIWAAVYAATAAFYLNIDPARPLQTLELIGVLPPSFGDRFTREERNVLLHKGVSTCMVDADGRCRIERSISTYQENAYGYEDPSYLDMNTMATLAYIRIQVRARIAQVFGRHKLANDETTIWPGQAIARPKDVRMELIALFLAMEEQGIVESVDQWADQIVVEIDGTDSNRVNALLPPDLINQLRVFASQVQFRL</sequence>
<dbReference type="PIRSF" id="PIRSF007349">
    <property type="entry name" value="Tsp_L"/>
    <property type="match status" value="1"/>
</dbReference>
<evidence type="ECO:0000259" key="2">
    <source>
        <dbReference type="Pfam" id="PF04984"/>
    </source>
</evidence>
<proteinExistence type="inferred from homology"/>
<dbReference type="PATRIC" id="fig|1429043.3.peg.2079"/>
<gene>
    <name evidence="4" type="ORF">X474_09820</name>
</gene>
<organism evidence="4 5">
    <name type="scientific">Dethiosulfatarculus sandiegensis</name>
    <dbReference type="NCBI Taxonomy" id="1429043"/>
    <lineage>
        <taxon>Bacteria</taxon>
        <taxon>Pseudomonadati</taxon>
        <taxon>Thermodesulfobacteriota</taxon>
        <taxon>Desulfarculia</taxon>
        <taxon>Desulfarculales</taxon>
        <taxon>Desulfarculaceae</taxon>
        <taxon>Dethiosulfatarculus</taxon>
    </lineage>
</organism>
<feature type="domain" description="Tail sheath protein C-terminal" evidence="3">
    <location>
        <begin position="377"/>
        <end position="490"/>
    </location>
</feature>
<comment type="similarity">
    <text evidence="1">Belongs to the myoviridae tail sheath protein family.</text>
</comment>
<dbReference type="InterPro" id="IPR035089">
    <property type="entry name" value="Phage_sheath_subtilisin"/>
</dbReference>
<evidence type="ECO:0000313" key="5">
    <source>
        <dbReference type="Proteomes" id="UP000032233"/>
    </source>
</evidence>
<dbReference type="STRING" id="1429043.X474_09820"/>
<dbReference type="AlphaFoldDB" id="A0A0D2JXD0"/>
<dbReference type="InterPro" id="IPR020287">
    <property type="entry name" value="Tail_sheath_C"/>
</dbReference>
<dbReference type="EMBL" id="AZAC01000011">
    <property type="protein sequence ID" value="KIX14250.1"/>
    <property type="molecule type" value="Genomic_DNA"/>
</dbReference>
<dbReference type="Proteomes" id="UP000032233">
    <property type="component" value="Unassembled WGS sequence"/>
</dbReference>
<reference evidence="4 5" key="1">
    <citation type="submission" date="2013-11" db="EMBL/GenBank/DDBJ databases">
        <title>Metagenomic analysis of a methanogenic consortium involved in long chain n-alkane degradation.</title>
        <authorList>
            <person name="Davidova I.A."/>
            <person name="Callaghan A.V."/>
            <person name="Wawrik B."/>
            <person name="Pruitt S."/>
            <person name="Marks C."/>
            <person name="Duncan K.E."/>
            <person name="Suflita J.M."/>
        </authorList>
    </citation>
    <scope>NUCLEOTIDE SEQUENCE [LARGE SCALE GENOMIC DNA]</scope>
    <source>
        <strain evidence="4 5">SPR</strain>
    </source>
</reference>
<dbReference type="InParanoid" id="A0A0D2JXD0"/>
<dbReference type="RefSeq" id="WP_044348185.1">
    <property type="nucleotide sequence ID" value="NZ_AZAC01000011.1"/>
</dbReference>
<keyword evidence="5" id="KW-1185">Reference proteome</keyword>
<dbReference type="InterPro" id="IPR007067">
    <property type="entry name" value="Tail_sheath"/>
</dbReference>
<evidence type="ECO:0000256" key="1">
    <source>
        <dbReference type="ARBA" id="ARBA00008005"/>
    </source>
</evidence>
<dbReference type="OrthoDB" id="5442644at2"/>
<accession>A0A0D2JXD0</accession>